<feature type="region of interest" description="Disordered" evidence="1">
    <location>
        <begin position="119"/>
        <end position="172"/>
    </location>
</feature>
<feature type="region of interest" description="Disordered" evidence="1">
    <location>
        <begin position="360"/>
        <end position="412"/>
    </location>
</feature>
<evidence type="ECO:0000313" key="2">
    <source>
        <dbReference type="EMBL" id="GAN09671.1"/>
    </source>
</evidence>
<dbReference type="AlphaFoldDB" id="A0A0C9MG32"/>
<dbReference type="Proteomes" id="UP000053815">
    <property type="component" value="Unassembled WGS sequence"/>
</dbReference>
<gene>
    <name evidence="2" type="ORF">MAM1_0282c09202</name>
</gene>
<evidence type="ECO:0000256" key="1">
    <source>
        <dbReference type="SAM" id="MobiDB-lite"/>
    </source>
</evidence>
<protein>
    <submittedName>
        <fullName evidence="2">Uncharacterized protein</fullName>
    </submittedName>
</protein>
<dbReference type="OrthoDB" id="2121849at2759"/>
<sequence length="412" mass="46875">MASFPSELYNRETGDFTTPIRTLLDFAPHILQELPKNEKEQKPINSTAEDSWTKNFVPTSYFGSLLTSEKTRAITEFIIRCGTEYMQKTSEKKYEEEKFKEFERKYKRERRQRRRENNRGWFFNRNQQESSSSESEDDEEAERERMKRDKEKKQNQAAKKNGNKEQNQVLGPSTTTETLAKSAVAASVLSLSLYSTYQAGVRFSEVSFHNQLEMLIAQAQSIIQSAQVWIEEHDKMQDKIPNRVRTDVIQLQQLLDLLVRLDPRSNKKLEATGWGVGAFGGLSALGGFALGSTAVATGGAALAIGGAIVMISSKASGKSQLGARLLLENQVRERVASCQNSMKEREKMIREEITVKKEEPEIGQKRKLKEENAPSRTTHYRLPPEEVQVEEEEGFTSTQLPKQKREKVALPN</sequence>
<feature type="compositionally biased region" description="Low complexity" evidence="1">
    <location>
        <begin position="155"/>
        <end position="168"/>
    </location>
</feature>
<accession>A0A0C9MG32</accession>
<name>A0A0C9MG32_9FUNG</name>
<feature type="compositionally biased region" description="Basic and acidic residues" evidence="1">
    <location>
        <begin position="142"/>
        <end position="154"/>
    </location>
</feature>
<dbReference type="EMBL" id="DF836571">
    <property type="protein sequence ID" value="GAN09671.1"/>
    <property type="molecule type" value="Genomic_DNA"/>
</dbReference>
<reference evidence="2" key="1">
    <citation type="submission" date="2014-09" db="EMBL/GenBank/DDBJ databases">
        <title>Draft genome sequence of an oleaginous Mucoromycotina fungus Mucor ambiguus NBRC6742.</title>
        <authorList>
            <person name="Takeda I."/>
            <person name="Yamane N."/>
            <person name="Morita T."/>
            <person name="Tamano K."/>
            <person name="Machida M."/>
            <person name="Baker S."/>
            <person name="Koike H."/>
        </authorList>
    </citation>
    <scope>NUCLEOTIDE SEQUENCE</scope>
    <source>
        <strain evidence="2">NBRC 6742</strain>
    </source>
</reference>
<organism evidence="2">
    <name type="scientific">Mucor ambiguus</name>
    <dbReference type="NCBI Taxonomy" id="91626"/>
    <lineage>
        <taxon>Eukaryota</taxon>
        <taxon>Fungi</taxon>
        <taxon>Fungi incertae sedis</taxon>
        <taxon>Mucoromycota</taxon>
        <taxon>Mucoromycotina</taxon>
        <taxon>Mucoromycetes</taxon>
        <taxon>Mucorales</taxon>
        <taxon>Mucorineae</taxon>
        <taxon>Mucoraceae</taxon>
        <taxon>Mucor</taxon>
    </lineage>
</organism>
<proteinExistence type="predicted"/>
<evidence type="ECO:0000313" key="3">
    <source>
        <dbReference type="Proteomes" id="UP000053815"/>
    </source>
</evidence>
<keyword evidence="3" id="KW-1185">Reference proteome</keyword>
<feature type="compositionally biased region" description="Basic and acidic residues" evidence="1">
    <location>
        <begin position="360"/>
        <end position="373"/>
    </location>
</feature>